<evidence type="ECO:0000313" key="4">
    <source>
        <dbReference type="Proteomes" id="UP000294530"/>
    </source>
</evidence>
<dbReference type="InterPro" id="IPR058570">
    <property type="entry name" value="HROB_OB"/>
</dbReference>
<feature type="compositionally biased region" description="Polar residues" evidence="1">
    <location>
        <begin position="394"/>
        <end position="406"/>
    </location>
</feature>
<protein>
    <recommendedName>
        <fullName evidence="2">Homologous recombination OB-fold protein OB-fold domain-containing protein</fullName>
    </recommendedName>
</protein>
<comment type="caution">
    <text evidence="3">The sequence shown here is derived from an EMBL/GenBank/DDBJ whole genome shotgun (WGS) entry which is preliminary data.</text>
</comment>
<feature type="region of interest" description="Disordered" evidence="1">
    <location>
        <begin position="388"/>
        <end position="415"/>
    </location>
</feature>
<dbReference type="EMBL" id="SHOA02000014">
    <property type="protein sequence ID" value="TDH67068.1"/>
    <property type="molecule type" value="Genomic_DNA"/>
</dbReference>
<dbReference type="GeneID" id="94351621"/>
<reference evidence="3 4" key="1">
    <citation type="journal article" date="2021" name="Genome Biol.">
        <title>AFLAP: assembly-free linkage analysis pipeline using k-mers from genome sequencing data.</title>
        <authorList>
            <person name="Fletcher K."/>
            <person name="Zhang L."/>
            <person name="Gil J."/>
            <person name="Han R."/>
            <person name="Cavanaugh K."/>
            <person name="Michelmore R."/>
        </authorList>
    </citation>
    <scope>NUCLEOTIDE SEQUENCE [LARGE SCALE GENOMIC DNA]</scope>
    <source>
        <strain evidence="3 4">SF5</strain>
    </source>
</reference>
<keyword evidence="4" id="KW-1185">Reference proteome</keyword>
<dbReference type="GO" id="GO:0000725">
    <property type="term" value="P:recombinational repair"/>
    <property type="evidence" value="ECO:0007669"/>
    <property type="project" value="InterPro"/>
</dbReference>
<dbReference type="AlphaFoldDB" id="A0A976FHV9"/>
<dbReference type="Pfam" id="PF15072">
    <property type="entry name" value="HROB"/>
    <property type="match status" value="1"/>
</dbReference>
<sequence>MRQVPGPLQELLKKRADQMENSQGDYNRVESANSDQHSATIATIFDQGPWVEMCQYLGMPAVSGQLYGSVRVGNLMSIGSFVEVDEALTMIHQLLVLIKSMRYVDEDIVAVLHDPTGEIEGYFHKELVEQVGPALVAGVGVLLNKVSVFTPTDAPVTGRRKSYLNITPRNLRRIFATNEQNRSNSLNIIELFNKEKEIESSQESDHDDYDNNFASRSEVAARQLLKHSTVRDTSAELSFLSQRQVIHRNPPVRVDPTATSSAKKEKGMTNKRATFYTSNESGNGLGKWQWSQLLRKTTNVGSNAETVRVHERECFMDASSRLVSLITKQQNAKSRTSSILPLKDTTTKDAFLPADLKSKELFALKALVKPPTFLRNSKNNAVREQINGGPSLELTANESNVQLDGNNSDEVDDNW</sequence>
<dbReference type="InterPro" id="IPR028045">
    <property type="entry name" value="HROB"/>
</dbReference>
<accession>A0A976FHV9</accession>
<dbReference type="PANTHER" id="PTHR14523">
    <property type="entry name" value="UNCHARACTERIZED PROTEIN C17ORF53 HOMOLOG"/>
    <property type="match status" value="1"/>
</dbReference>
<name>A0A976FHV9_BRELC</name>
<evidence type="ECO:0000256" key="1">
    <source>
        <dbReference type="SAM" id="MobiDB-lite"/>
    </source>
</evidence>
<feature type="domain" description="Homologous recombination OB-fold protein OB-fold" evidence="2">
    <location>
        <begin position="91"/>
        <end position="177"/>
    </location>
</feature>
<dbReference type="PANTHER" id="PTHR14523:SF1">
    <property type="entry name" value="HOMOLOGOUS RECOMBINATION OB-FOLD PROTEIN"/>
    <property type="match status" value="1"/>
</dbReference>
<organism evidence="3 4">
    <name type="scientific">Bremia lactucae</name>
    <name type="common">Lettuce downy mildew</name>
    <dbReference type="NCBI Taxonomy" id="4779"/>
    <lineage>
        <taxon>Eukaryota</taxon>
        <taxon>Sar</taxon>
        <taxon>Stramenopiles</taxon>
        <taxon>Oomycota</taxon>
        <taxon>Peronosporomycetes</taxon>
        <taxon>Peronosporales</taxon>
        <taxon>Peronosporaceae</taxon>
        <taxon>Bremia</taxon>
    </lineage>
</organism>
<evidence type="ECO:0000313" key="3">
    <source>
        <dbReference type="EMBL" id="TDH67068.1"/>
    </source>
</evidence>
<dbReference type="RefSeq" id="XP_067816567.1">
    <property type="nucleotide sequence ID" value="XM_067965950.1"/>
</dbReference>
<gene>
    <name evidence="3" type="ORF">CCR75_007894</name>
</gene>
<dbReference type="KEGG" id="blac:94351621"/>
<dbReference type="Proteomes" id="UP000294530">
    <property type="component" value="Unassembled WGS sequence"/>
</dbReference>
<dbReference type="OrthoDB" id="21443at2759"/>
<evidence type="ECO:0000259" key="2">
    <source>
        <dbReference type="Pfam" id="PF15072"/>
    </source>
</evidence>
<proteinExistence type="predicted"/>